<keyword evidence="4 8" id="KW-1133">Transmembrane helix</keyword>
<dbReference type="OrthoDB" id="8120565at2759"/>
<evidence type="ECO:0000256" key="5">
    <source>
        <dbReference type="ARBA" id="ARBA00023136"/>
    </source>
</evidence>
<feature type="transmembrane region" description="Helical" evidence="8">
    <location>
        <begin position="298"/>
        <end position="318"/>
    </location>
</feature>
<name>A0A9N9XQM1_PHYSR</name>
<dbReference type="InterPro" id="IPR003663">
    <property type="entry name" value="Sugar/inositol_transpt"/>
</dbReference>
<dbReference type="PANTHER" id="PTHR48021">
    <property type="match status" value="1"/>
</dbReference>
<comment type="similarity">
    <text evidence="7">Belongs to the major facilitator superfamily. Sugar transporter (TC 2.A.1.1) family. Trehalose transporter subfamily.</text>
</comment>
<dbReference type="InterPro" id="IPR020846">
    <property type="entry name" value="MFS_dom"/>
</dbReference>
<feature type="transmembrane region" description="Helical" evidence="8">
    <location>
        <begin position="93"/>
        <end position="112"/>
    </location>
</feature>
<feature type="transmembrane region" description="Helical" evidence="8">
    <location>
        <begin position="176"/>
        <end position="198"/>
    </location>
</feature>
<feature type="transmembrane region" description="Helical" evidence="8">
    <location>
        <begin position="66"/>
        <end position="86"/>
    </location>
</feature>
<evidence type="ECO:0000256" key="7">
    <source>
        <dbReference type="ARBA" id="ARBA00024348"/>
    </source>
</evidence>
<dbReference type="InterPro" id="IPR050549">
    <property type="entry name" value="MFS_Trehalose_Transporter"/>
</dbReference>
<evidence type="ECO:0000313" key="11">
    <source>
        <dbReference type="Proteomes" id="UP001153712"/>
    </source>
</evidence>
<sequence>MSKAYFISTSRTVKLNYAYIVAITGNLLALTGDTTLTWSSPILPKLRNLTDDNPLGYAITSSEESWIGSLQYIGAMCGIVLFSFLADVIGRKPVLLVLALPHFVSFVSFAFARNIYLYYFGRFLGGVSLSSVYIVLPMYVAEISEDSYRGMLLVSYSTFASLGDLIPYLIGPYTSILWFNVILAVFPVVFFVLFLAIAPESPYYYVGRDDKMAEDCLNRLRGARLHYSAAEELQEIKNEKSKDQRGDFLNTLKKRYVVKGFFVALGLSVFQQLSGLGAILAYTQTIFDTAGANISPEISAIIVGLVLFLASFLGPLIVDRKGRKFLLVCSAIGCIISEGVMGVYFWFLQEDNNSSMSGVSWIPLACLIVYVVTFNVGFGPLPYTVTSEVLPNNVKFYLATVTGFTGWLVSFLVTKFFNDLNAVLGKGGTFFLFGGFCVCALVFILLVVPETKGKSFQEIQDILDK</sequence>
<feature type="transmembrane region" description="Helical" evidence="8">
    <location>
        <begin position="12"/>
        <end position="31"/>
    </location>
</feature>
<keyword evidence="3 8" id="KW-0812">Transmembrane</keyword>
<gene>
    <name evidence="10" type="ORF">PHYEVI_LOCUS8482</name>
</gene>
<feature type="transmembrane region" description="Helical" evidence="8">
    <location>
        <begin position="118"/>
        <end position="140"/>
    </location>
</feature>
<comment type="subcellular location">
    <subcellularLocation>
        <location evidence="1">Cell membrane</location>
        <topology evidence="1">Multi-pass membrane protein</topology>
    </subcellularLocation>
</comment>
<dbReference type="PROSITE" id="PS50850">
    <property type="entry name" value="MFS"/>
    <property type="match status" value="1"/>
</dbReference>
<evidence type="ECO:0000256" key="2">
    <source>
        <dbReference type="ARBA" id="ARBA00022475"/>
    </source>
</evidence>
<accession>A0A9N9XQM1</accession>
<organism evidence="10 11">
    <name type="scientific">Phyllotreta striolata</name>
    <name type="common">Striped flea beetle</name>
    <name type="synonym">Crioceris striolata</name>
    <dbReference type="NCBI Taxonomy" id="444603"/>
    <lineage>
        <taxon>Eukaryota</taxon>
        <taxon>Metazoa</taxon>
        <taxon>Ecdysozoa</taxon>
        <taxon>Arthropoda</taxon>
        <taxon>Hexapoda</taxon>
        <taxon>Insecta</taxon>
        <taxon>Pterygota</taxon>
        <taxon>Neoptera</taxon>
        <taxon>Endopterygota</taxon>
        <taxon>Coleoptera</taxon>
        <taxon>Polyphaga</taxon>
        <taxon>Cucujiformia</taxon>
        <taxon>Chrysomeloidea</taxon>
        <taxon>Chrysomelidae</taxon>
        <taxon>Galerucinae</taxon>
        <taxon>Alticini</taxon>
        <taxon>Phyllotreta</taxon>
    </lineage>
</organism>
<feature type="transmembrane region" description="Helical" evidence="8">
    <location>
        <begin position="261"/>
        <end position="283"/>
    </location>
</feature>
<evidence type="ECO:0000259" key="9">
    <source>
        <dbReference type="PROSITE" id="PS50850"/>
    </source>
</evidence>
<evidence type="ECO:0000256" key="4">
    <source>
        <dbReference type="ARBA" id="ARBA00022989"/>
    </source>
</evidence>
<feature type="transmembrane region" description="Helical" evidence="8">
    <location>
        <begin position="429"/>
        <end position="448"/>
    </location>
</feature>
<feature type="transmembrane region" description="Helical" evidence="8">
    <location>
        <begin position="359"/>
        <end position="384"/>
    </location>
</feature>
<dbReference type="FunFam" id="1.20.1250.20:FF:000055">
    <property type="entry name" value="Facilitated trehalose transporter Tret1-2 homolog"/>
    <property type="match status" value="1"/>
</dbReference>
<dbReference type="AlphaFoldDB" id="A0A9N9XQM1"/>
<feature type="transmembrane region" description="Helical" evidence="8">
    <location>
        <begin position="152"/>
        <end position="170"/>
    </location>
</feature>
<evidence type="ECO:0000256" key="8">
    <source>
        <dbReference type="SAM" id="Phobius"/>
    </source>
</evidence>
<dbReference type="Gene3D" id="1.20.1250.20">
    <property type="entry name" value="MFS general substrate transporter like domains"/>
    <property type="match status" value="1"/>
</dbReference>
<dbReference type="GO" id="GO:0022857">
    <property type="term" value="F:transmembrane transporter activity"/>
    <property type="evidence" value="ECO:0007669"/>
    <property type="project" value="InterPro"/>
</dbReference>
<dbReference type="GO" id="GO:0005886">
    <property type="term" value="C:plasma membrane"/>
    <property type="evidence" value="ECO:0007669"/>
    <property type="project" value="UniProtKB-SubCell"/>
</dbReference>
<dbReference type="PANTHER" id="PTHR48021:SF47">
    <property type="entry name" value="GH17672P"/>
    <property type="match status" value="1"/>
</dbReference>
<evidence type="ECO:0000256" key="1">
    <source>
        <dbReference type="ARBA" id="ARBA00004651"/>
    </source>
</evidence>
<dbReference type="EMBL" id="OU900098">
    <property type="protein sequence ID" value="CAG9862160.1"/>
    <property type="molecule type" value="Genomic_DNA"/>
</dbReference>
<proteinExistence type="inferred from homology"/>
<keyword evidence="11" id="KW-1185">Reference proteome</keyword>
<dbReference type="InterPro" id="IPR005828">
    <property type="entry name" value="MFS_sugar_transport-like"/>
</dbReference>
<dbReference type="Proteomes" id="UP001153712">
    <property type="component" value="Chromosome 5"/>
</dbReference>
<keyword evidence="5 8" id="KW-0472">Membrane</keyword>
<evidence type="ECO:0000313" key="10">
    <source>
        <dbReference type="EMBL" id="CAG9862160.1"/>
    </source>
</evidence>
<keyword evidence="2" id="KW-1003">Cell membrane</keyword>
<evidence type="ECO:0000256" key="6">
    <source>
        <dbReference type="ARBA" id="ARBA00023180"/>
    </source>
</evidence>
<protein>
    <recommendedName>
        <fullName evidence="9">Major facilitator superfamily (MFS) profile domain-containing protein</fullName>
    </recommendedName>
</protein>
<dbReference type="SUPFAM" id="SSF103473">
    <property type="entry name" value="MFS general substrate transporter"/>
    <property type="match status" value="1"/>
</dbReference>
<feature type="transmembrane region" description="Helical" evidence="8">
    <location>
        <begin position="325"/>
        <end position="347"/>
    </location>
</feature>
<evidence type="ECO:0000256" key="3">
    <source>
        <dbReference type="ARBA" id="ARBA00022692"/>
    </source>
</evidence>
<dbReference type="Pfam" id="PF00083">
    <property type="entry name" value="Sugar_tr"/>
    <property type="match status" value="1"/>
</dbReference>
<dbReference type="InterPro" id="IPR036259">
    <property type="entry name" value="MFS_trans_sf"/>
</dbReference>
<feature type="domain" description="Major facilitator superfamily (MFS) profile" evidence="9">
    <location>
        <begin position="18"/>
        <end position="452"/>
    </location>
</feature>
<dbReference type="PRINTS" id="PR00171">
    <property type="entry name" value="SUGRTRNSPORT"/>
</dbReference>
<keyword evidence="6" id="KW-0325">Glycoprotein</keyword>
<feature type="transmembrane region" description="Helical" evidence="8">
    <location>
        <begin position="396"/>
        <end position="417"/>
    </location>
</feature>
<reference evidence="10" key="1">
    <citation type="submission" date="2022-01" db="EMBL/GenBank/DDBJ databases">
        <authorList>
            <person name="King R."/>
        </authorList>
    </citation>
    <scope>NUCLEOTIDE SEQUENCE</scope>
</reference>